<dbReference type="EMBL" id="PSQE01000002">
    <property type="protein sequence ID" value="RHN74832.1"/>
    <property type="molecule type" value="Genomic_DNA"/>
</dbReference>
<protein>
    <submittedName>
        <fullName evidence="1">Uncharacterized protein</fullName>
    </submittedName>
</protein>
<accession>B7FG72</accession>
<evidence type="ECO:0000313" key="1">
    <source>
        <dbReference type="EMBL" id="ACJ83693.1"/>
    </source>
</evidence>
<reference evidence="2" key="3">
    <citation type="journal article" date="2018" name="Nat. Plants">
        <title>Whole-genome landscape of Medicago truncatula symbiotic genes.</title>
        <authorList>
            <person name="Pecrix Y."/>
            <person name="Gamas P."/>
            <person name="Carrere S."/>
        </authorList>
    </citation>
    <scope>NUCLEOTIDE SEQUENCE</scope>
    <source>
        <tissue evidence="2">Leaves</tissue>
    </source>
</reference>
<evidence type="ECO:0000313" key="2">
    <source>
        <dbReference type="EMBL" id="RHN74832.1"/>
    </source>
</evidence>
<reference evidence="3" key="2">
    <citation type="journal article" date="2018" name="Nat. Plants">
        <title>Whole-genome landscape of Medicago truncatula symbiotic genes.</title>
        <authorList>
            <person name="Pecrix Y."/>
            <person name="Staton S.E."/>
            <person name="Sallet E."/>
            <person name="Lelandais-Briere C."/>
            <person name="Moreau S."/>
            <person name="Carrere S."/>
            <person name="Blein T."/>
            <person name="Jardinaud M.F."/>
            <person name="Latrasse D."/>
            <person name="Zouine M."/>
            <person name="Zahm M."/>
            <person name="Kreplak J."/>
            <person name="Mayjonade B."/>
            <person name="Satge C."/>
            <person name="Perez M."/>
            <person name="Cauet S."/>
            <person name="Marande W."/>
            <person name="Chantry-Darmon C."/>
            <person name="Lopez-Roques C."/>
            <person name="Bouchez O."/>
            <person name="Berard A."/>
            <person name="Debelle F."/>
            <person name="Munos S."/>
            <person name="Bendahmane A."/>
            <person name="Berges H."/>
            <person name="Niebel A."/>
            <person name="Buitink J."/>
            <person name="Frugier F."/>
            <person name="Benhamed M."/>
            <person name="Crespi M."/>
            <person name="Gouzy J."/>
            <person name="Gamas P."/>
        </authorList>
    </citation>
    <scope>NUCLEOTIDE SEQUENCE [LARGE SCALE GENOMIC DNA]</scope>
    <source>
        <strain evidence="3">cv. Jemalong A17</strain>
    </source>
</reference>
<dbReference type="AlphaFoldDB" id="B7FG72"/>
<organism evidence="1">
    <name type="scientific">Medicago truncatula</name>
    <name type="common">Barrel medic</name>
    <name type="synonym">Medicago tribuloides</name>
    <dbReference type="NCBI Taxonomy" id="3880"/>
    <lineage>
        <taxon>Eukaryota</taxon>
        <taxon>Viridiplantae</taxon>
        <taxon>Streptophyta</taxon>
        <taxon>Embryophyta</taxon>
        <taxon>Tracheophyta</taxon>
        <taxon>Spermatophyta</taxon>
        <taxon>Magnoliopsida</taxon>
        <taxon>eudicotyledons</taxon>
        <taxon>Gunneridae</taxon>
        <taxon>Pentapetalae</taxon>
        <taxon>rosids</taxon>
        <taxon>fabids</taxon>
        <taxon>Fabales</taxon>
        <taxon>Fabaceae</taxon>
        <taxon>Papilionoideae</taxon>
        <taxon>50 kb inversion clade</taxon>
        <taxon>NPAAA clade</taxon>
        <taxon>Hologalegina</taxon>
        <taxon>IRL clade</taxon>
        <taxon>Trifolieae</taxon>
        <taxon>Medicago</taxon>
    </lineage>
</organism>
<dbReference type="Gramene" id="rna10956">
    <property type="protein sequence ID" value="RHN74832.1"/>
    <property type="gene ID" value="gene10956"/>
</dbReference>
<dbReference type="EMBL" id="BT051027">
    <property type="protein sequence ID" value="ACJ83693.1"/>
    <property type="molecule type" value="mRNA"/>
</dbReference>
<gene>
    <name evidence="2" type="ORF">MtrunA17_Chr2g0314581</name>
</gene>
<dbReference type="Proteomes" id="UP000265566">
    <property type="component" value="Chromosome 2"/>
</dbReference>
<sequence length="60" mass="7222">MTKTNNTCLSKNELKNASLNVREADLEHHQQKVKHIYRIFEVLLDCNFWLLSRMQQLLHQ</sequence>
<proteinExistence type="evidence at transcript level"/>
<name>B7FG72_MEDTR</name>
<evidence type="ECO:0000313" key="3">
    <source>
        <dbReference type="Proteomes" id="UP000265566"/>
    </source>
</evidence>
<reference evidence="1" key="1">
    <citation type="submission" date="2008-12" db="EMBL/GenBank/DDBJ databases">
        <title>Medicago truncatula full length cdna cloning project.</title>
        <authorList>
            <person name="Moskal W."/>
            <person name="Chan A."/>
            <person name="Cheung F."/>
            <person name="Xiao Y."/>
            <person name="Town C.D."/>
        </authorList>
    </citation>
    <scope>NUCLEOTIDE SEQUENCE</scope>
</reference>